<proteinExistence type="predicted"/>
<evidence type="ECO:0000313" key="2">
    <source>
        <dbReference type="EMBL" id="OAY80124.1"/>
    </source>
</evidence>
<sequence length="92" mass="10813">MERVSELVGSFSSSLSMSMSSHLLLAVFGLTAMQEADNGAFHELWNLVMPLKMLERLCRSMVVGIMHKKWRKQTTIEKRRKRRKTMEKWKKN</sequence>
<reference evidence="2 3" key="1">
    <citation type="journal article" date="2016" name="DNA Res.">
        <title>The draft genome of MD-2 pineapple using hybrid error correction of long reads.</title>
        <authorList>
            <person name="Redwan R.M."/>
            <person name="Saidin A."/>
            <person name="Kumar S.V."/>
        </authorList>
    </citation>
    <scope>NUCLEOTIDE SEQUENCE [LARGE SCALE GENOMIC DNA]</scope>
    <source>
        <strain evidence="3">cv. MD2</strain>
        <tissue evidence="2">Leaf</tissue>
    </source>
</reference>
<evidence type="ECO:0000256" key="1">
    <source>
        <dbReference type="SAM" id="MobiDB-lite"/>
    </source>
</evidence>
<dbReference type="AlphaFoldDB" id="A0A199VSU2"/>
<name>A0A199VSU2_ANACO</name>
<dbReference type="EMBL" id="LSRQ01000943">
    <property type="protein sequence ID" value="OAY80124.1"/>
    <property type="molecule type" value="Genomic_DNA"/>
</dbReference>
<evidence type="ECO:0000313" key="3">
    <source>
        <dbReference type="Proteomes" id="UP000092600"/>
    </source>
</evidence>
<dbReference type="Proteomes" id="UP000092600">
    <property type="component" value="Unassembled WGS sequence"/>
</dbReference>
<feature type="region of interest" description="Disordered" evidence="1">
    <location>
        <begin position="73"/>
        <end position="92"/>
    </location>
</feature>
<gene>
    <name evidence="2" type="ORF">ACMD2_10785</name>
</gene>
<organism evidence="2 3">
    <name type="scientific">Ananas comosus</name>
    <name type="common">Pineapple</name>
    <name type="synonym">Ananas ananas</name>
    <dbReference type="NCBI Taxonomy" id="4615"/>
    <lineage>
        <taxon>Eukaryota</taxon>
        <taxon>Viridiplantae</taxon>
        <taxon>Streptophyta</taxon>
        <taxon>Embryophyta</taxon>
        <taxon>Tracheophyta</taxon>
        <taxon>Spermatophyta</taxon>
        <taxon>Magnoliopsida</taxon>
        <taxon>Liliopsida</taxon>
        <taxon>Poales</taxon>
        <taxon>Bromeliaceae</taxon>
        <taxon>Bromelioideae</taxon>
        <taxon>Ananas</taxon>
    </lineage>
</organism>
<accession>A0A199VSU2</accession>
<feature type="compositionally biased region" description="Basic residues" evidence="1">
    <location>
        <begin position="73"/>
        <end position="85"/>
    </location>
</feature>
<protein>
    <submittedName>
        <fullName evidence="2">Uncharacterized protein</fullName>
    </submittedName>
</protein>
<comment type="caution">
    <text evidence="2">The sequence shown here is derived from an EMBL/GenBank/DDBJ whole genome shotgun (WGS) entry which is preliminary data.</text>
</comment>